<organism evidence="3 4">
    <name type="scientific">Rhynchospora pubera</name>
    <dbReference type="NCBI Taxonomy" id="906938"/>
    <lineage>
        <taxon>Eukaryota</taxon>
        <taxon>Viridiplantae</taxon>
        <taxon>Streptophyta</taxon>
        <taxon>Embryophyta</taxon>
        <taxon>Tracheophyta</taxon>
        <taxon>Spermatophyta</taxon>
        <taxon>Magnoliopsida</taxon>
        <taxon>Liliopsida</taxon>
        <taxon>Poales</taxon>
        <taxon>Cyperaceae</taxon>
        <taxon>Cyperoideae</taxon>
        <taxon>Rhynchosporeae</taxon>
        <taxon>Rhynchospora</taxon>
    </lineage>
</organism>
<dbReference type="AlphaFoldDB" id="A0AAV8F4J7"/>
<proteinExistence type="predicted"/>
<dbReference type="InterPro" id="IPR055414">
    <property type="entry name" value="LRR_R13L4/SHOC2-like"/>
</dbReference>
<reference evidence="3" key="1">
    <citation type="submission" date="2022-08" db="EMBL/GenBank/DDBJ databases">
        <authorList>
            <person name="Marques A."/>
        </authorList>
    </citation>
    <scope>NUCLEOTIDE SEQUENCE</scope>
    <source>
        <strain evidence="3">RhyPub2mFocal</strain>
        <tissue evidence="3">Leaves</tissue>
    </source>
</reference>
<keyword evidence="4" id="KW-1185">Reference proteome</keyword>
<accession>A0AAV8F4J7</accession>
<evidence type="ECO:0000313" key="3">
    <source>
        <dbReference type="EMBL" id="KAJ4787255.1"/>
    </source>
</evidence>
<dbReference type="SUPFAM" id="SSF52058">
    <property type="entry name" value="L domain-like"/>
    <property type="match status" value="1"/>
</dbReference>
<dbReference type="InterPro" id="IPR032675">
    <property type="entry name" value="LRR_dom_sf"/>
</dbReference>
<sequence length="239" mass="27819">MLRYVKIDEYPFVMGPSSSAKLENLLTLKSVVARDEWDVKLPHFPRIRKLGILIDKKINWEALAHLMSKLEHLHSLRVYTNLVYTDDEGSKYPCLNPAFRNYKQVYSLYLQFRWPEDVLGGFSQLPSNLVKLTLLWSCLEQDPMPELEKLPSLRVRRLLDDSYKGRQLVCSKGGFKCLQQLKLRDLENLIELKVEEGAMPNLNQLEISDCDRLNVVPGLQCFTNLPELKFYRTCHMTSV</sequence>
<dbReference type="EMBL" id="JAMFTS010000002">
    <property type="protein sequence ID" value="KAJ4787255.1"/>
    <property type="molecule type" value="Genomic_DNA"/>
</dbReference>
<evidence type="ECO:0000313" key="4">
    <source>
        <dbReference type="Proteomes" id="UP001140206"/>
    </source>
</evidence>
<dbReference type="Gene3D" id="3.80.10.10">
    <property type="entry name" value="Ribonuclease Inhibitor"/>
    <property type="match status" value="1"/>
</dbReference>
<comment type="caution">
    <text evidence="3">The sequence shown here is derived from an EMBL/GenBank/DDBJ whole genome shotgun (WGS) entry which is preliminary data.</text>
</comment>
<dbReference type="Pfam" id="PF23598">
    <property type="entry name" value="LRR_14"/>
    <property type="match status" value="1"/>
</dbReference>
<gene>
    <name evidence="3" type="ORF">LUZ62_038501</name>
</gene>
<evidence type="ECO:0000256" key="1">
    <source>
        <dbReference type="ARBA" id="ARBA00022737"/>
    </source>
</evidence>
<dbReference type="Proteomes" id="UP001140206">
    <property type="component" value="Chromosome 2"/>
</dbReference>
<name>A0AAV8F4J7_9POAL</name>
<dbReference type="PANTHER" id="PTHR15140">
    <property type="entry name" value="TUBULIN-SPECIFIC CHAPERONE E"/>
    <property type="match status" value="1"/>
</dbReference>
<protein>
    <submittedName>
        <fullName evidence="3">Disease resistance protein (CC-NBS-LRR class) family</fullName>
    </submittedName>
</protein>
<keyword evidence="1" id="KW-0677">Repeat</keyword>
<dbReference type="PANTHER" id="PTHR15140:SF37">
    <property type="entry name" value="UBIQUITIN-LIKE DOMAIN-CONTAINING PROTEIN"/>
    <property type="match status" value="1"/>
</dbReference>
<feature type="domain" description="Disease resistance R13L4/SHOC-2-like LRR" evidence="2">
    <location>
        <begin position="16"/>
        <end position="211"/>
    </location>
</feature>
<evidence type="ECO:0000259" key="2">
    <source>
        <dbReference type="Pfam" id="PF23598"/>
    </source>
</evidence>